<dbReference type="RefSeq" id="WP_096356738.1">
    <property type="nucleotide sequence ID" value="NZ_AP017313.1"/>
</dbReference>
<keyword evidence="1" id="KW-0732">Signal</keyword>
<sequence length="294" mass="31639">MKKLLKCFLLLCLAIFSLSAFGQSNKIGFKYYLTKSKVDQMTLPSNGFGLKDSVVVFAKGETVTLQSGKTVKLTKDSVLIKDVTLCNGSTLQCNITPTAGFLQIDPWAIVTNPCGDPSGKSTMINAFSKNSIIITFPRKLVGNPTMVLNLNYGAWILNVSTLGVKFRPSVKDSNNVKHAATATGSNLNLGLTYGYSWGFTAFNNRTNNSYSFTLSGGLGFSTIDITKEIVTAHLDSGLGSEFVLSPSINMIFARNDIGILFALGTDLMTGKQGSSWAYHGKPYFGLGIAAGFRL</sequence>
<name>A0A839S998_9SPHI</name>
<proteinExistence type="predicted"/>
<dbReference type="AlphaFoldDB" id="A0A839S998"/>
<keyword evidence="3" id="KW-1185">Reference proteome</keyword>
<dbReference type="OrthoDB" id="1158431at2"/>
<evidence type="ECO:0000313" key="3">
    <source>
        <dbReference type="Proteomes" id="UP000539265"/>
    </source>
</evidence>
<evidence type="ECO:0000256" key="1">
    <source>
        <dbReference type="SAM" id="SignalP"/>
    </source>
</evidence>
<reference evidence="2" key="1">
    <citation type="submission" date="2020-08" db="EMBL/GenBank/DDBJ databases">
        <title>Genomic Encyclopedia of Type Strains, Phase III (KMG-III): the genomes of soil and plant-associated and newly described type strains.</title>
        <authorList>
            <person name="Whitman W."/>
        </authorList>
    </citation>
    <scope>NUCLEOTIDE SEQUENCE [LARGE SCALE GENOMIC DNA]</scope>
    <source>
        <strain evidence="2">CECT 8628</strain>
    </source>
</reference>
<organism evidence="2 3">
    <name type="scientific">Mucilaginibacter gotjawali</name>
    <dbReference type="NCBI Taxonomy" id="1550579"/>
    <lineage>
        <taxon>Bacteria</taxon>
        <taxon>Pseudomonadati</taxon>
        <taxon>Bacteroidota</taxon>
        <taxon>Sphingobacteriia</taxon>
        <taxon>Sphingobacteriales</taxon>
        <taxon>Sphingobacteriaceae</taxon>
        <taxon>Mucilaginibacter</taxon>
    </lineage>
</organism>
<dbReference type="EMBL" id="JACHWX010000002">
    <property type="protein sequence ID" value="MBB3054565.1"/>
    <property type="molecule type" value="Genomic_DNA"/>
</dbReference>
<comment type="caution">
    <text evidence="2">The sequence shown here is derived from an EMBL/GenBank/DDBJ whole genome shotgun (WGS) entry which is preliminary data.</text>
</comment>
<gene>
    <name evidence="2" type="ORF">FHS11_000975</name>
</gene>
<feature type="chain" id="PRO_5032306632" description="Outer membrane protein beta-barrel domain-containing protein" evidence="1">
    <location>
        <begin position="23"/>
        <end position="294"/>
    </location>
</feature>
<feature type="signal peptide" evidence="1">
    <location>
        <begin position="1"/>
        <end position="22"/>
    </location>
</feature>
<dbReference type="Proteomes" id="UP000539265">
    <property type="component" value="Unassembled WGS sequence"/>
</dbReference>
<evidence type="ECO:0008006" key="4">
    <source>
        <dbReference type="Google" id="ProtNLM"/>
    </source>
</evidence>
<accession>A0A839S998</accession>
<protein>
    <recommendedName>
        <fullName evidence="4">Outer membrane protein beta-barrel domain-containing protein</fullName>
    </recommendedName>
</protein>
<evidence type="ECO:0000313" key="2">
    <source>
        <dbReference type="EMBL" id="MBB3054565.1"/>
    </source>
</evidence>